<dbReference type="RefSeq" id="WP_209855981.1">
    <property type="nucleotide sequence ID" value="NZ_JAGGJV010000011.1"/>
</dbReference>
<dbReference type="EMBL" id="JAGGJV010000011">
    <property type="protein sequence ID" value="MBP1861551.1"/>
    <property type="molecule type" value="Genomic_DNA"/>
</dbReference>
<comment type="caution">
    <text evidence="1">The sequence shown here is derived from an EMBL/GenBank/DDBJ whole genome shotgun (WGS) entry which is preliminary data.</text>
</comment>
<gene>
    <name evidence="1" type="ORF">J2Z75_005080</name>
</gene>
<keyword evidence="2" id="KW-1185">Reference proteome</keyword>
<reference evidence="1 2" key="1">
    <citation type="submission" date="2021-03" db="EMBL/GenBank/DDBJ databases">
        <title>Genomic Encyclopedia of Type Strains, Phase IV (KMG-IV): sequencing the most valuable type-strain genomes for metagenomic binning, comparative biology and taxonomic classification.</title>
        <authorList>
            <person name="Goeker M."/>
        </authorList>
    </citation>
    <scope>NUCLEOTIDE SEQUENCE [LARGE SCALE GENOMIC DNA]</scope>
    <source>
        <strain evidence="1 2">DSM 26427</strain>
    </source>
</reference>
<name>A0ABS4EUB7_9HYPH</name>
<dbReference type="Proteomes" id="UP000823786">
    <property type="component" value="Unassembled WGS sequence"/>
</dbReference>
<proteinExistence type="predicted"/>
<evidence type="ECO:0000313" key="2">
    <source>
        <dbReference type="Proteomes" id="UP000823786"/>
    </source>
</evidence>
<evidence type="ECO:0008006" key="3">
    <source>
        <dbReference type="Google" id="ProtNLM"/>
    </source>
</evidence>
<organism evidence="1 2">
    <name type="scientific">Rhizobium herbae</name>
    <dbReference type="NCBI Taxonomy" id="508661"/>
    <lineage>
        <taxon>Bacteria</taxon>
        <taxon>Pseudomonadati</taxon>
        <taxon>Pseudomonadota</taxon>
        <taxon>Alphaproteobacteria</taxon>
        <taxon>Hyphomicrobiales</taxon>
        <taxon>Rhizobiaceae</taxon>
        <taxon>Rhizobium/Agrobacterium group</taxon>
        <taxon>Rhizobium</taxon>
    </lineage>
</organism>
<sequence>MTNVQTGGCVMTGLFQNGREMPTKFRALAVGALIAASCATKAGACDMLVSNLITNAVRPAISTLGCGDLASAGMDVADHTLTGVCYTSNATTSMIDMTARLRCSTGSGALISASVSETITAHAMIDGGSCQVTEVRVNASGELGELILSSLNAAGAARAALQDAMDNVCKP</sequence>
<evidence type="ECO:0000313" key="1">
    <source>
        <dbReference type="EMBL" id="MBP1861551.1"/>
    </source>
</evidence>
<protein>
    <recommendedName>
        <fullName evidence="3">DUF3617 family protein</fullName>
    </recommendedName>
</protein>
<accession>A0ABS4EUB7</accession>